<evidence type="ECO:0000313" key="2">
    <source>
        <dbReference type="Proteomes" id="UP001214301"/>
    </source>
</evidence>
<gene>
    <name evidence="1" type="ORF">PMC74_23260</name>
</gene>
<name>A0ABY7R839_9PSED</name>
<dbReference type="RefSeq" id="WP_156311437.1">
    <property type="nucleotide sequence ID" value="NZ_CP116669.1"/>
</dbReference>
<reference evidence="1 2" key="1">
    <citation type="journal article" date="2020" name="Front. Microbiol.">
        <title>Toward Biorecycling: Isolation of a Soil Bacterium That Grows on a Polyurethane Oligomer and Monomer.</title>
        <authorList>
            <person name="Espinosa M.J.C."/>
            <person name="Blanco A.C."/>
            <person name="Schmidgall T."/>
            <person name="Atanasoff-Kardjalieff A.K."/>
            <person name="Kappelmeyer U."/>
            <person name="Tischler D."/>
            <person name="Pieper D.H."/>
            <person name="Heipieper H.J."/>
            <person name="Eberlein C."/>
        </authorList>
    </citation>
    <scope>NUCLEOTIDE SEQUENCE [LARGE SCALE GENOMIC DNA]</scope>
    <source>
        <strain evidence="1 2">TDA1</strain>
    </source>
</reference>
<proteinExistence type="predicted"/>
<protein>
    <submittedName>
        <fullName evidence="1">Uncharacterized protein</fullName>
    </submittedName>
</protein>
<keyword evidence="2" id="KW-1185">Reference proteome</keyword>
<accession>A0ABY7R839</accession>
<dbReference type="Proteomes" id="UP001214301">
    <property type="component" value="Chromosome"/>
</dbReference>
<organism evidence="1 2">
    <name type="scientific">Pseudomonas capeferrum</name>
    <dbReference type="NCBI Taxonomy" id="1495066"/>
    <lineage>
        <taxon>Bacteria</taxon>
        <taxon>Pseudomonadati</taxon>
        <taxon>Pseudomonadota</taxon>
        <taxon>Gammaproteobacteria</taxon>
        <taxon>Pseudomonadales</taxon>
        <taxon>Pseudomonadaceae</taxon>
        <taxon>Pseudomonas</taxon>
    </lineage>
</organism>
<evidence type="ECO:0000313" key="1">
    <source>
        <dbReference type="EMBL" id="WCH99638.1"/>
    </source>
</evidence>
<dbReference type="EMBL" id="CP116669">
    <property type="protein sequence ID" value="WCH99638.1"/>
    <property type="molecule type" value="Genomic_DNA"/>
</dbReference>
<sequence length="194" mass="21887">MITSTADCRWAASDSHWAESAEIFLGTLQALDPATTLESLPREKPKSVYLSLFKDADQQVISGQSDWLIAGNQKPASVFRFLFHSKEPDRLHFMITGSGADHEKKMGVSRNGYLGLYQYASVSAPFKFEPLYWSDDSLICRWRDHQGHTVRLDHDQTVADPFFSYLRVLEGKETIFLLTRVCNGRPVQAPSNSA</sequence>